<sequence length="34" mass="4013">MEIYHLCYCLDAFVFYFSQVHPVTPISCLQALFL</sequence>
<protein>
    <submittedName>
        <fullName evidence="1">Uncharacterized protein</fullName>
    </submittedName>
</protein>
<evidence type="ECO:0000313" key="1">
    <source>
        <dbReference type="EMBL" id="JAH01191.1"/>
    </source>
</evidence>
<organism evidence="1">
    <name type="scientific">Anguilla anguilla</name>
    <name type="common">European freshwater eel</name>
    <name type="synonym">Muraena anguilla</name>
    <dbReference type="NCBI Taxonomy" id="7936"/>
    <lineage>
        <taxon>Eukaryota</taxon>
        <taxon>Metazoa</taxon>
        <taxon>Chordata</taxon>
        <taxon>Craniata</taxon>
        <taxon>Vertebrata</taxon>
        <taxon>Euteleostomi</taxon>
        <taxon>Actinopterygii</taxon>
        <taxon>Neopterygii</taxon>
        <taxon>Teleostei</taxon>
        <taxon>Anguilliformes</taxon>
        <taxon>Anguillidae</taxon>
        <taxon>Anguilla</taxon>
    </lineage>
</organism>
<proteinExistence type="predicted"/>
<reference evidence="1" key="2">
    <citation type="journal article" date="2015" name="Fish Shellfish Immunol.">
        <title>Early steps in the European eel (Anguilla anguilla)-Vibrio vulnificus interaction in the gills: Role of the RtxA13 toxin.</title>
        <authorList>
            <person name="Callol A."/>
            <person name="Pajuelo D."/>
            <person name="Ebbesson L."/>
            <person name="Teles M."/>
            <person name="MacKenzie S."/>
            <person name="Amaro C."/>
        </authorList>
    </citation>
    <scope>NUCLEOTIDE SEQUENCE</scope>
</reference>
<accession>A0A0E9P939</accession>
<reference evidence="1" key="1">
    <citation type="submission" date="2014-11" db="EMBL/GenBank/DDBJ databases">
        <authorList>
            <person name="Amaro Gonzalez C."/>
        </authorList>
    </citation>
    <scope>NUCLEOTIDE SEQUENCE</scope>
</reference>
<name>A0A0E9P939_ANGAN</name>
<dbReference type="EMBL" id="GBXM01107386">
    <property type="protein sequence ID" value="JAH01191.1"/>
    <property type="molecule type" value="Transcribed_RNA"/>
</dbReference>
<dbReference type="AlphaFoldDB" id="A0A0E9P939"/>